<accession>A0ACB7YTC8</accession>
<name>A0ACB7YTC8_9ERIC</name>
<proteinExistence type="predicted"/>
<keyword evidence="2" id="KW-1185">Reference proteome</keyword>
<dbReference type="Proteomes" id="UP000828048">
    <property type="component" value="Chromosome 3"/>
</dbReference>
<protein>
    <submittedName>
        <fullName evidence="1">Uncharacterized protein</fullName>
    </submittedName>
</protein>
<evidence type="ECO:0000313" key="2">
    <source>
        <dbReference type="Proteomes" id="UP000828048"/>
    </source>
</evidence>
<comment type="caution">
    <text evidence="1">The sequence shown here is derived from an EMBL/GenBank/DDBJ whole genome shotgun (WGS) entry which is preliminary data.</text>
</comment>
<dbReference type="EMBL" id="CM037153">
    <property type="protein sequence ID" value="KAH7856722.1"/>
    <property type="molecule type" value="Genomic_DNA"/>
</dbReference>
<reference evidence="1 2" key="1">
    <citation type="journal article" date="2021" name="Hortic Res">
        <title>High-quality reference genome and annotation aids understanding of berry development for evergreen blueberry (Vaccinium darrowii).</title>
        <authorList>
            <person name="Yu J."/>
            <person name="Hulse-Kemp A.M."/>
            <person name="Babiker E."/>
            <person name="Staton M."/>
        </authorList>
    </citation>
    <scope>NUCLEOTIDE SEQUENCE [LARGE SCALE GENOMIC DNA]</scope>
    <source>
        <strain evidence="2">cv. NJ 8807/NJ 8810</strain>
        <tissue evidence="1">Young leaf</tissue>
    </source>
</reference>
<evidence type="ECO:0000313" key="1">
    <source>
        <dbReference type="EMBL" id="KAH7856722.1"/>
    </source>
</evidence>
<organism evidence="1 2">
    <name type="scientific">Vaccinium darrowii</name>
    <dbReference type="NCBI Taxonomy" id="229202"/>
    <lineage>
        <taxon>Eukaryota</taxon>
        <taxon>Viridiplantae</taxon>
        <taxon>Streptophyta</taxon>
        <taxon>Embryophyta</taxon>
        <taxon>Tracheophyta</taxon>
        <taxon>Spermatophyta</taxon>
        <taxon>Magnoliopsida</taxon>
        <taxon>eudicotyledons</taxon>
        <taxon>Gunneridae</taxon>
        <taxon>Pentapetalae</taxon>
        <taxon>asterids</taxon>
        <taxon>Ericales</taxon>
        <taxon>Ericaceae</taxon>
        <taxon>Vaccinioideae</taxon>
        <taxon>Vaccinieae</taxon>
        <taxon>Vaccinium</taxon>
    </lineage>
</organism>
<gene>
    <name evidence="1" type="ORF">Vadar_004755</name>
</gene>
<sequence>MFRYPTRLANARSSQHDSPPKLGRRAGREISTIQQVSGQSSVKTVPRRTPPVLEFHSSAKWKSYFEASKANTKLIVIDFTASWCVPCRFMEPVINEFAAKYTDVEFTKIDVDELMDVAQEFGVQAMPTLVLIKKGRVIDKVTGVRKEELQKKIEKHRTSYIGA</sequence>